<dbReference type="Gene3D" id="1.25.40.10">
    <property type="entry name" value="Tetratricopeptide repeat domain"/>
    <property type="match status" value="2"/>
</dbReference>
<dbReference type="InterPro" id="IPR019734">
    <property type="entry name" value="TPR_rpt"/>
</dbReference>
<proteinExistence type="predicted"/>
<evidence type="ECO:0008006" key="4">
    <source>
        <dbReference type="Google" id="ProtNLM"/>
    </source>
</evidence>
<keyword evidence="1" id="KW-0472">Membrane</keyword>
<evidence type="ECO:0000313" key="3">
    <source>
        <dbReference type="Proteomes" id="UP000254876"/>
    </source>
</evidence>
<dbReference type="AlphaFoldDB" id="A0A6I5V387"/>
<dbReference type="RefSeq" id="WP_009091038.1">
    <property type="nucleotide sequence ID" value="NZ_BQKS01000016.1"/>
</dbReference>
<protein>
    <recommendedName>
        <fullName evidence="4">HTH luxR-type domain-containing protein</fullName>
    </recommendedName>
</protein>
<evidence type="ECO:0000313" key="2">
    <source>
        <dbReference type="EMBL" id="STD12527.1"/>
    </source>
</evidence>
<reference evidence="2 3" key="1">
    <citation type="submission" date="2018-06" db="EMBL/GenBank/DDBJ databases">
        <authorList>
            <consortium name="Pathogen Informatics"/>
            <person name="Doyle S."/>
        </authorList>
    </citation>
    <scope>NUCLEOTIDE SEQUENCE [LARGE SCALE GENOMIC DNA]</scope>
    <source>
        <strain evidence="2 3">NCTC10588</strain>
    </source>
</reference>
<dbReference type="InterPro" id="IPR011990">
    <property type="entry name" value="TPR-like_helical_dom_sf"/>
</dbReference>
<dbReference type="GO" id="GO:0003677">
    <property type="term" value="F:DNA binding"/>
    <property type="evidence" value="ECO:0007669"/>
    <property type="project" value="InterPro"/>
</dbReference>
<feature type="transmembrane region" description="Helical" evidence="1">
    <location>
        <begin position="351"/>
        <end position="368"/>
    </location>
</feature>
<gene>
    <name evidence="2" type="ORF">NCTC10588_03614</name>
</gene>
<dbReference type="GeneID" id="56682876"/>
<organism evidence="2 3">
    <name type="scientific">Elizabethkingia anophelis</name>
    <dbReference type="NCBI Taxonomy" id="1117645"/>
    <lineage>
        <taxon>Bacteria</taxon>
        <taxon>Pseudomonadati</taxon>
        <taxon>Bacteroidota</taxon>
        <taxon>Flavobacteriia</taxon>
        <taxon>Flavobacteriales</taxon>
        <taxon>Weeksellaceae</taxon>
        <taxon>Elizabethkingia</taxon>
    </lineage>
</organism>
<dbReference type="Proteomes" id="UP000254876">
    <property type="component" value="Unassembled WGS sequence"/>
</dbReference>
<name>A0A6I5V387_9FLAO</name>
<keyword evidence="1" id="KW-0812">Transmembrane</keyword>
<dbReference type="SUPFAM" id="SSF48452">
    <property type="entry name" value="TPR-like"/>
    <property type="match status" value="2"/>
</dbReference>
<comment type="caution">
    <text evidence="2">The sequence shown here is derived from an EMBL/GenBank/DDBJ whole genome shotgun (WGS) entry which is preliminary data.</text>
</comment>
<dbReference type="InterPro" id="IPR016032">
    <property type="entry name" value="Sig_transdc_resp-reg_C-effctor"/>
</dbReference>
<dbReference type="EMBL" id="UFYD01000001">
    <property type="protein sequence ID" value="STD12527.1"/>
    <property type="molecule type" value="Genomic_DNA"/>
</dbReference>
<dbReference type="Pfam" id="PF13181">
    <property type="entry name" value="TPR_8"/>
    <property type="match status" value="2"/>
</dbReference>
<sequence length="495" mass="57334">MQKIVLLLLVLFSYLGMGQKKKEIDSLLSNIARLENPKTRLEANANKTDKIIKMSTEAYYQAKEIDYTDGQARAIISIARNYIFIGELKKALEKLNDGLSFTQGDNQLQKYRLSLFMLKASVLSQLGYSDEAKANYNNVAETIEKIPEYSSDADYYKKIFKHSSYILTYEQDRAQIPGNAEQKKQYLLQTYKDIKQIKNNTIIKTVLSVHCLRALVSYYTELNDTNKAEQYLKEGDSLHSDFPGWIIKRNFLLGNIEKKKKNYTKAIEVYNIALKDAGLYQRKYEETQIYNQIAECYHELKDYKNESLYLDKSKRLNTSIDIDEKATAGEVLKHATKNEIGESSFLNPTKLYYLIAIPFLIVILIIILRRKTTQSNIIDVITEKPAGSEDENEAEKLNHETLNLLINLAEDDDPSFYFKFNDVFPDFSENLLKINPKLTQSDLEYCAMMKLNFDTKKIASIKRLSIGAVESKKYRIRKKLDISTEENIYIWLMDK</sequence>
<evidence type="ECO:0000256" key="1">
    <source>
        <dbReference type="SAM" id="Phobius"/>
    </source>
</evidence>
<accession>A0A6I5V387</accession>
<dbReference type="GO" id="GO:0006355">
    <property type="term" value="P:regulation of DNA-templated transcription"/>
    <property type="evidence" value="ECO:0007669"/>
    <property type="project" value="InterPro"/>
</dbReference>
<dbReference type="SUPFAM" id="SSF46894">
    <property type="entry name" value="C-terminal effector domain of the bipartite response regulators"/>
    <property type="match status" value="1"/>
</dbReference>
<keyword evidence="1" id="KW-1133">Transmembrane helix</keyword>